<keyword evidence="2" id="KW-1185">Reference proteome</keyword>
<dbReference type="AlphaFoldDB" id="A0AAP0LBJ9"/>
<sequence>MPVFLCCFDLALHRISSSYALIEFPLQSYVYINMDLGVKKWYNSMAFYLGEQKGKFGCSCFVD</sequence>
<name>A0AAP0LBJ9_9MAGN</name>
<comment type="caution">
    <text evidence="1">The sequence shown here is derived from an EMBL/GenBank/DDBJ whole genome shotgun (WGS) entry which is preliminary data.</text>
</comment>
<reference evidence="1 2" key="1">
    <citation type="submission" date="2024-01" db="EMBL/GenBank/DDBJ databases">
        <title>Genome assemblies of Stephania.</title>
        <authorList>
            <person name="Yang L."/>
        </authorList>
    </citation>
    <scope>NUCLEOTIDE SEQUENCE [LARGE SCALE GENOMIC DNA]</scope>
    <source>
        <strain evidence="1">JXDWG</strain>
        <tissue evidence="1">Leaf</tissue>
    </source>
</reference>
<dbReference type="Proteomes" id="UP001419268">
    <property type="component" value="Unassembled WGS sequence"/>
</dbReference>
<evidence type="ECO:0000313" key="1">
    <source>
        <dbReference type="EMBL" id="KAK9166650.1"/>
    </source>
</evidence>
<gene>
    <name evidence="1" type="ORF">Scep_001841</name>
</gene>
<proteinExistence type="predicted"/>
<dbReference type="EMBL" id="JBBNAG010000001">
    <property type="protein sequence ID" value="KAK9166650.1"/>
    <property type="molecule type" value="Genomic_DNA"/>
</dbReference>
<evidence type="ECO:0000313" key="2">
    <source>
        <dbReference type="Proteomes" id="UP001419268"/>
    </source>
</evidence>
<protein>
    <submittedName>
        <fullName evidence="1">Uncharacterized protein</fullName>
    </submittedName>
</protein>
<accession>A0AAP0LBJ9</accession>
<organism evidence="1 2">
    <name type="scientific">Stephania cephalantha</name>
    <dbReference type="NCBI Taxonomy" id="152367"/>
    <lineage>
        <taxon>Eukaryota</taxon>
        <taxon>Viridiplantae</taxon>
        <taxon>Streptophyta</taxon>
        <taxon>Embryophyta</taxon>
        <taxon>Tracheophyta</taxon>
        <taxon>Spermatophyta</taxon>
        <taxon>Magnoliopsida</taxon>
        <taxon>Ranunculales</taxon>
        <taxon>Menispermaceae</taxon>
        <taxon>Menispermoideae</taxon>
        <taxon>Cissampelideae</taxon>
        <taxon>Stephania</taxon>
    </lineage>
</organism>